<dbReference type="InterPro" id="IPR000073">
    <property type="entry name" value="AB_hydrolase_1"/>
</dbReference>
<sequence>MIHAVKRIIPAFICIALAFATPVAAQTASATYGSNAAVGKYAAINGIKIYYEVYGQGKPMLLIHGNGGSIADMRNQIEFFSKNYQVIAADNRAQGKTSDAPGRITYEQMADDINGLLDYLKIDSAYTIGWSDGGIIGLLMAIHHPAKIKMLAVMGANLQPDSSAVYPWAVKWVAQNAAQAAQMLQNKDTSRNWAIDAKLLDLLGKQPHISLTDVAKIAAPTLVLGGDKDVIKEEHTMQIYHHISKSWLCIFPGGTHMMPVTDPALFNATVDRFFSKPYNRPDTKTFFGVQ</sequence>
<dbReference type="PANTHER" id="PTHR43433">
    <property type="entry name" value="HYDROLASE, ALPHA/BETA FOLD FAMILY PROTEIN"/>
    <property type="match status" value="1"/>
</dbReference>
<accession>A0A8J8JWK2</accession>
<dbReference type="RefSeq" id="WP_171609778.1">
    <property type="nucleotide sequence ID" value="NZ_WHPF01000020.1"/>
</dbReference>
<dbReference type="GO" id="GO:0004806">
    <property type="term" value="F:triacylglycerol lipase activity"/>
    <property type="evidence" value="ECO:0007669"/>
    <property type="project" value="TreeGrafter"/>
</dbReference>
<organism evidence="3 4">
    <name type="scientific">Limnovirga soli</name>
    <dbReference type="NCBI Taxonomy" id="2656915"/>
    <lineage>
        <taxon>Bacteria</taxon>
        <taxon>Pseudomonadati</taxon>
        <taxon>Bacteroidota</taxon>
        <taxon>Chitinophagia</taxon>
        <taxon>Chitinophagales</taxon>
        <taxon>Chitinophagaceae</taxon>
        <taxon>Limnovirga</taxon>
    </lineage>
</organism>
<evidence type="ECO:0000259" key="2">
    <source>
        <dbReference type="Pfam" id="PF00561"/>
    </source>
</evidence>
<dbReference type="InterPro" id="IPR029058">
    <property type="entry name" value="AB_hydrolase_fold"/>
</dbReference>
<dbReference type="EMBL" id="WHPF01000020">
    <property type="protein sequence ID" value="NNV57829.1"/>
    <property type="molecule type" value="Genomic_DNA"/>
</dbReference>
<gene>
    <name evidence="3" type="ORF">GD597_20340</name>
</gene>
<feature type="chain" id="PRO_5035164361" evidence="1">
    <location>
        <begin position="26"/>
        <end position="290"/>
    </location>
</feature>
<feature type="signal peptide" evidence="1">
    <location>
        <begin position="1"/>
        <end position="25"/>
    </location>
</feature>
<dbReference type="AlphaFoldDB" id="A0A8J8JWK2"/>
<feature type="domain" description="AB hydrolase-1" evidence="2">
    <location>
        <begin position="58"/>
        <end position="205"/>
    </location>
</feature>
<protein>
    <submittedName>
        <fullName evidence="3">Alpha/beta fold hydrolase</fullName>
    </submittedName>
</protein>
<dbReference type="Pfam" id="PF00561">
    <property type="entry name" value="Abhydrolase_1"/>
    <property type="match status" value="1"/>
</dbReference>
<evidence type="ECO:0000313" key="4">
    <source>
        <dbReference type="Proteomes" id="UP000598971"/>
    </source>
</evidence>
<keyword evidence="1" id="KW-0732">Signal</keyword>
<comment type="caution">
    <text evidence="3">The sequence shown here is derived from an EMBL/GenBank/DDBJ whole genome shotgun (WGS) entry which is preliminary data.</text>
</comment>
<keyword evidence="4" id="KW-1185">Reference proteome</keyword>
<dbReference type="PANTHER" id="PTHR43433:SF5">
    <property type="entry name" value="AB HYDROLASE-1 DOMAIN-CONTAINING PROTEIN"/>
    <property type="match status" value="1"/>
</dbReference>
<dbReference type="GO" id="GO:0046503">
    <property type="term" value="P:glycerolipid catabolic process"/>
    <property type="evidence" value="ECO:0007669"/>
    <property type="project" value="TreeGrafter"/>
</dbReference>
<dbReference type="Gene3D" id="3.40.50.1820">
    <property type="entry name" value="alpha/beta hydrolase"/>
    <property type="match status" value="1"/>
</dbReference>
<dbReference type="InterPro" id="IPR050471">
    <property type="entry name" value="AB_hydrolase"/>
</dbReference>
<name>A0A8J8JWK2_9BACT</name>
<proteinExistence type="predicted"/>
<evidence type="ECO:0000256" key="1">
    <source>
        <dbReference type="SAM" id="SignalP"/>
    </source>
</evidence>
<dbReference type="Proteomes" id="UP000598971">
    <property type="component" value="Unassembled WGS sequence"/>
</dbReference>
<keyword evidence="3" id="KW-0378">Hydrolase</keyword>
<reference evidence="3" key="1">
    <citation type="submission" date="2019-10" db="EMBL/GenBank/DDBJ databases">
        <title>Draft genome sequence of Panacibacter sp. KCS-6.</title>
        <authorList>
            <person name="Yim K.J."/>
        </authorList>
    </citation>
    <scope>NUCLEOTIDE SEQUENCE</scope>
    <source>
        <strain evidence="3">KCS-6</strain>
    </source>
</reference>
<evidence type="ECO:0000313" key="3">
    <source>
        <dbReference type="EMBL" id="NNV57829.1"/>
    </source>
</evidence>
<dbReference type="SUPFAM" id="SSF53474">
    <property type="entry name" value="alpha/beta-Hydrolases"/>
    <property type="match status" value="1"/>
</dbReference>